<dbReference type="RefSeq" id="WP_092714306.1">
    <property type="nucleotide sequence ID" value="NZ_FMAG01000004.1"/>
</dbReference>
<accession>A0A1C3VW53</accession>
<sequence>MQVELSDEEKSKDAFFEKIARLSQEMVAIHGRDFSMGALVLGARWIAEGKADAGSKAAPPKA</sequence>
<proteinExistence type="predicted"/>
<evidence type="ECO:0000313" key="1">
    <source>
        <dbReference type="EMBL" id="SCB31963.1"/>
    </source>
</evidence>
<reference evidence="2" key="1">
    <citation type="submission" date="2016-08" db="EMBL/GenBank/DDBJ databases">
        <authorList>
            <person name="Varghese N."/>
            <person name="Submissions Spin"/>
        </authorList>
    </citation>
    <scope>NUCLEOTIDE SEQUENCE [LARGE SCALE GENOMIC DNA]</scope>
    <source>
        <strain evidence="2">HAMBI 2975</strain>
    </source>
</reference>
<dbReference type="OrthoDB" id="7873178at2"/>
<evidence type="ECO:0000313" key="2">
    <source>
        <dbReference type="Proteomes" id="UP000199101"/>
    </source>
</evidence>
<protein>
    <submittedName>
        <fullName evidence="1">Uncharacterized protein</fullName>
    </submittedName>
</protein>
<dbReference type="AlphaFoldDB" id="A0A1C3VW53"/>
<keyword evidence="2" id="KW-1185">Reference proteome</keyword>
<name>A0A1C3VW53_9HYPH</name>
<organism evidence="1 2">
    <name type="scientific">Rhizobium multihospitium</name>
    <dbReference type="NCBI Taxonomy" id="410764"/>
    <lineage>
        <taxon>Bacteria</taxon>
        <taxon>Pseudomonadati</taxon>
        <taxon>Pseudomonadota</taxon>
        <taxon>Alphaproteobacteria</taxon>
        <taxon>Hyphomicrobiales</taxon>
        <taxon>Rhizobiaceae</taxon>
        <taxon>Rhizobium/Agrobacterium group</taxon>
        <taxon>Rhizobium</taxon>
    </lineage>
</organism>
<dbReference type="STRING" id="410764.GA0061103_4380"/>
<gene>
    <name evidence="1" type="ORF">GA0061103_4380</name>
</gene>
<dbReference type="Proteomes" id="UP000199101">
    <property type="component" value="Unassembled WGS sequence"/>
</dbReference>
<dbReference type="EMBL" id="FMAG01000004">
    <property type="protein sequence ID" value="SCB31963.1"/>
    <property type="molecule type" value="Genomic_DNA"/>
</dbReference>